<accession>A0A6B0U5Y4</accession>
<sequence>MPGWVSCASSIMVAISDAGMTSRSPRRSKLSTTANSSLTRKNGSNLEAKLFLSGHLVEMYFMTSCNVSSFCAASCSSCFVMQDDTNDTISSSSS</sequence>
<evidence type="ECO:0000313" key="2">
    <source>
        <dbReference type="EMBL" id="MXU87068.1"/>
    </source>
</evidence>
<reference evidence="2" key="1">
    <citation type="submission" date="2019-12" db="EMBL/GenBank/DDBJ databases">
        <title>An insight into the sialome of adult female Ixodes ricinus ticks feeding for 6 days.</title>
        <authorList>
            <person name="Perner J."/>
            <person name="Ribeiro J.M.C."/>
        </authorList>
    </citation>
    <scope>NUCLEOTIDE SEQUENCE</scope>
    <source>
        <strain evidence="2">Semi-engorged</strain>
        <tissue evidence="2">Salivary glands</tissue>
    </source>
</reference>
<feature type="region of interest" description="Disordered" evidence="1">
    <location>
        <begin position="19"/>
        <end position="39"/>
    </location>
</feature>
<dbReference type="AlphaFoldDB" id="A0A6B0U5Y4"/>
<feature type="compositionally biased region" description="Polar residues" evidence="1">
    <location>
        <begin position="30"/>
        <end position="39"/>
    </location>
</feature>
<name>A0A6B0U5Y4_IXORI</name>
<proteinExistence type="predicted"/>
<dbReference type="EMBL" id="GIFC01004985">
    <property type="protein sequence ID" value="MXU87068.1"/>
    <property type="molecule type" value="Transcribed_RNA"/>
</dbReference>
<protein>
    <submittedName>
        <fullName evidence="2">Uncharacterized protein</fullName>
    </submittedName>
</protein>
<evidence type="ECO:0000256" key="1">
    <source>
        <dbReference type="SAM" id="MobiDB-lite"/>
    </source>
</evidence>
<organism evidence="2">
    <name type="scientific">Ixodes ricinus</name>
    <name type="common">Common tick</name>
    <name type="synonym">Acarus ricinus</name>
    <dbReference type="NCBI Taxonomy" id="34613"/>
    <lineage>
        <taxon>Eukaryota</taxon>
        <taxon>Metazoa</taxon>
        <taxon>Ecdysozoa</taxon>
        <taxon>Arthropoda</taxon>
        <taxon>Chelicerata</taxon>
        <taxon>Arachnida</taxon>
        <taxon>Acari</taxon>
        <taxon>Parasitiformes</taxon>
        <taxon>Ixodida</taxon>
        <taxon>Ixodoidea</taxon>
        <taxon>Ixodidae</taxon>
        <taxon>Ixodinae</taxon>
        <taxon>Ixodes</taxon>
    </lineage>
</organism>